<evidence type="ECO:0000256" key="1">
    <source>
        <dbReference type="SAM" id="Phobius"/>
    </source>
</evidence>
<accession>A0ABN5ADK6</accession>
<evidence type="ECO:0000313" key="2">
    <source>
        <dbReference type="EMBL" id="ASB87345.1"/>
    </source>
</evidence>
<sequence>MNFETKYLIRWGIPGWVFLLMSLWPFAIKELHIDSPLNSISIIFSTAVIGIVIGYLIYQIYFAWDWLLGLAWRDFGEESKPPEKWYHFHSYNSARKNNAELYYKLEFQWQNELSKNMEEGRRDYIAKRFSHLLSTTHSLGALFCSLLMSLIVNVAHFIYSIVYINTYNMSLIINMFIILFILIPSFANQKYYSRNVNEFRKQFLEEFKKNKSKNT</sequence>
<gene>
    <name evidence="2" type="ORF">S101395_00791</name>
</gene>
<protein>
    <recommendedName>
        <fullName evidence="4">Glycosyl-4,4'-diaponeurosporenoate acyltransferase</fullName>
    </recommendedName>
</protein>
<feature type="transmembrane region" description="Helical" evidence="1">
    <location>
        <begin position="167"/>
        <end position="187"/>
    </location>
</feature>
<organism evidence="2 3">
    <name type="scientific">Bacillus sonorensis</name>
    <dbReference type="NCBI Taxonomy" id="119858"/>
    <lineage>
        <taxon>Bacteria</taxon>
        <taxon>Bacillati</taxon>
        <taxon>Bacillota</taxon>
        <taxon>Bacilli</taxon>
        <taxon>Bacillales</taxon>
        <taxon>Bacillaceae</taxon>
        <taxon>Bacillus</taxon>
    </lineage>
</organism>
<name>A0ABN5ADK6_9BACI</name>
<feature type="transmembrane region" description="Helical" evidence="1">
    <location>
        <begin position="7"/>
        <end position="28"/>
    </location>
</feature>
<keyword evidence="1" id="KW-0812">Transmembrane</keyword>
<keyword evidence="3" id="KW-1185">Reference proteome</keyword>
<evidence type="ECO:0008006" key="4">
    <source>
        <dbReference type="Google" id="ProtNLM"/>
    </source>
</evidence>
<keyword evidence="1" id="KW-1133">Transmembrane helix</keyword>
<proteinExistence type="predicted"/>
<evidence type="ECO:0000313" key="3">
    <source>
        <dbReference type="Proteomes" id="UP000196877"/>
    </source>
</evidence>
<dbReference type="EMBL" id="CP021920">
    <property type="protein sequence ID" value="ASB87345.1"/>
    <property type="molecule type" value="Genomic_DNA"/>
</dbReference>
<feature type="transmembrane region" description="Helical" evidence="1">
    <location>
        <begin position="139"/>
        <end position="161"/>
    </location>
</feature>
<keyword evidence="1" id="KW-0472">Membrane</keyword>
<reference evidence="2 3" key="1">
    <citation type="submission" date="2017-06" db="EMBL/GenBank/DDBJ databases">
        <title>Genome sequence of Bacillus sonorensis strain SRCM101395.</title>
        <authorList>
            <person name="Cho S.H."/>
        </authorList>
    </citation>
    <scope>NUCLEOTIDE SEQUENCE [LARGE SCALE GENOMIC DNA]</scope>
    <source>
        <strain evidence="2 3">SRCM101395</strain>
    </source>
</reference>
<feature type="transmembrane region" description="Helical" evidence="1">
    <location>
        <begin position="40"/>
        <end position="64"/>
    </location>
</feature>
<dbReference type="GeneID" id="92855152"/>
<dbReference type="Proteomes" id="UP000196877">
    <property type="component" value="Chromosome"/>
</dbReference>
<dbReference type="RefSeq" id="WP_048407182.1">
    <property type="nucleotide sequence ID" value="NZ_CABJEH010000019.1"/>
</dbReference>